<protein>
    <submittedName>
        <fullName evidence="1">Uncharacterized protein</fullName>
    </submittedName>
</protein>
<gene>
    <name evidence="1" type="ORF">BCR37DRAFT_389131</name>
</gene>
<reference evidence="1 2" key="1">
    <citation type="submission" date="2016-07" db="EMBL/GenBank/DDBJ databases">
        <title>Pervasive Adenine N6-methylation of Active Genes in Fungi.</title>
        <authorList>
            <consortium name="DOE Joint Genome Institute"/>
            <person name="Mondo S.J."/>
            <person name="Dannebaum R.O."/>
            <person name="Kuo R.C."/>
            <person name="Labutti K."/>
            <person name="Haridas S."/>
            <person name="Kuo A."/>
            <person name="Salamov A."/>
            <person name="Ahrendt S.R."/>
            <person name="Lipzen A."/>
            <person name="Sullivan W."/>
            <person name="Andreopoulos W.B."/>
            <person name="Clum A."/>
            <person name="Lindquist E."/>
            <person name="Daum C."/>
            <person name="Ramamoorthy G.K."/>
            <person name="Gryganskyi A."/>
            <person name="Culley D."/>
            <person name="Magnuson J.K."/>
            <person name="James T.Y."/>
            <person name="O'Malley M.A."/>
            <person name="Stajich J.E."/>
            <person name="Spatafora J.W."/>
            <person name="Visel A."/>
            <person name="Grigoriev I.V."/>
        </authorList>
    </citation>
    <scope>NUCLEOTIDE SEQUENCE [LARGE SCALE GENOMIC DNA]</scope>
    <source>
        <strain evidence="1 2">12-1054</strain>
    </source>
</reference>
<organism evidence="1 2">
    <name type="scientific">Protomyces lactucae-debilis</name>
    <dbReference type="NCBI Taxonomy" id="2754530"/>
    <lineage>
        <taxon>Eukaryota</taxon>
        <taxon>Fungi</taxon>
        <taxon>Dikarya</taxon>
        <taxon>Ascomycota</taxon>
        <taxon>Taphrinomycotina</taxon>
        <taxon>Taphrinomycetes</taxon>
        <taxon>Taphrinales</taxon>
        <taxon>Protomycetaceae</taxon>
        <taxon>Protomyces</taxon>
    </lineage>
</organism>
<dbReference type="RefSeq" id="XP_040722925.1">
    <property type="nucleotide sequence ID" value="XM_040870697.1"/>
</dbReference>
<keyword evidence="2" id="KW-1185">Reference proteome</keyword>
<evidence type="ECO:0000313" key="2">
    <source>
        <dbReference type="Proteomes" id="UP000193685"/>
    </source>
</evidence>
<evidence type="ECO:0000313" key="1">
    <source>
        <dbReference type="EMBL" id="ORY77304.1"/>
    </source>
</evidence>
<dbReference type="Proteomes" id="UP000193685">
    <property type="component" value="Unassembled WGS sequence"/>
</dbReference>
<proteinExistence type="predicted"/>
<accession>A0A1Y2F1D1</accession>
<name>A0A1Y2F1D1_PROLT</name>
<dbReference type="GeneID" id="63787296"/>
<dbReference type="EMBL" id="MCFI01000020">
    <property type="protein sequence ID" value="ORY77304.1"/>
    <property type="molecule type" value="Genomic_DNA"/>
</dbReference>
<comment type="caution">
    <text evidence="1">The sequence shown here is derived from an EMBL/GenBank/DDBJ whole genome shotgun (WGS) entry which is preliminary data.</text>
</comment>
<dbReference type="AlphaFoldDB" id="A0A1Y2F1D1"/>
<sequence length="348" mass="40109">MPGLWFERAKTHPRYHQLQVAIYNLLQLPDESSDDFAAAIAKSADEEASQQLQELTFEIRGLQQLRGNRTLTESEYNQQQRAMRKAREIARMQCVVPAFTFVKAVNALDDRGCSYWCLKAVASHRDNVDALDFHPMESCFISHFKAPWFMLYHNIRAIKMPQVDPFTLVESPEVEAFHRATDGRERENLWAASRLRALGAQFDPLDPRKPLDTCVCNFTLTANRMATPLSNPLPWVDNYIEHYNSCTLSNEADFLADWGWQSAFYSYVSQHVACDTFMTFENYSVAGDHQLLITRTEADMMNDYEYKTVEGQTYVWSSFRKGFDNGMVGKKTQKSLVFDFHVAPIGFR</sequence>